<dbReference type="PANTHER" id="PTHR42748">
    <property type="entry name" value="NITROGEN METABOLITE REPRESSION PROTEIN NMRA FAMILY MEMBER"/>
    <property type="match status" value="1"/>
</dbReference>
<dbReference type="PANTHER" id="PTHR42748:SF5">
    <property type="entry name" value="NITROGEN METABOLITE REPRESSION PROTEIN NMRA"/>
    <property type="match status" value="1"/>
</dbReference>
<evidence type="ECO:0000259" key="4">
    <source>
        <dbReference type="Pfam" id="PF05368"/>
    </source>
</evidence>
<keyword evidence="6" id="KW-1185">Reference proteome</keyword>
<dbReference type="Pfam" id="PF05368">
    <property type="entry name" value="NmrA"/>
    <property type="match status" value="1"/>
</dbReference>
<feature type="compositionally biased region" description="Acidic residues" evidence="3">
    <location>
        <begin position="562"/>
        <end position="573"/>
    </location>
</feature>
<evidence type="ECO:0000256" key="1">
    <source>
        <dbReference type="ARBA" id="ARBA00006328"/>
    </source>
</evidence>
<evidence type="ECO:0000313" key="5">
    <source>
        <dbReference type="EMBL" id="KAF4627597.1"/>
    </source>
</evidence>
<feature type="region of interest" description="Disordered" evidence="3">
    <location>
        <begin position="52"/>
        <end position="90"/>
    </location>
</feature>
<name>A0A8H4VZ36_9HELO</name>
<accession>A0A8H4VZ36</accession>
<protein>
    <recommendedName>
        <fullName evidence="4">NmrA-like domain-containing protein</fullName>
    </recommendedName>
</protein>
<dbReference type="OrthoDB" id="5356836at2759"/>
<feature type="region of interest" description="Disordered" evidence="3">
    <location>
        <begin position="539"/>
        <end position="601"/>
    </location>
</feature>
<dbReference type="InterPro" id="IPR036291">
    <property type="entry name" value="NAD(P)-bd_dom_sf"/>
</dbReference>
<reference evidence="5 6" key="1">
    <citation type="submission" date="2020-03" db="EMBL/GenBank/DDBJ databases">
        <title>Draft Genome Sequence of Cudoniella acicularis.</title>
        <authorList>
            <person name="Buettner E."/>
            <person name="Kellner H."/>
        </authorList>
    </citation>
    <scope>NUCLEOTIDE SEQUENCE [LARGE SCALE GENOMIC DNA]</scope>
    <source>
        <strain evidence="5 6">DSM 108380</strain>
    </source>
</reference>
<comment type="caution">
    <text evidence="5">The sequence shown here is derived from an EMBL/GenBank/DDBJ whole genome shotgun (WGS) entry which is preliminary data.</text>
</comment>
<dbReference type="Gene3D" id="3.40.50.720">
    <property type="entry name" value="NAD(P)-binding Rossmann-like Domain"/>
    <property type="match status" value="1"/>
</dbReference>
<gene>
    <name evidence="5" type="ORF">G7Y89_g10554</name>
</gene>
<dbReference type="GO" id="GO:0005634">
    <property type="term" value="C:nucleus"/>
    <property type="evidence" value="ECO:0007669"/>
    <property type="project" value="TreeGrafter"/>
</dbReference>
<evidence type="ECO:0000256" key="3">
    <source>
        <dbReference type="SAM" id="MobiDB-lite"/>
    </source>
</evidence>
<feature type="compositionally biased region" description="Basic and acidic residues" evidence="3">
    <location>
        <begin position="592"/>
        <end position="601"/>
    </location>
</feature>
<dbReference type="AlphaFoldDB" id="A0A8H4VZ36"/>
<dbReference type="Gene3D" id="3.90.25.10">
    <property type="entry name" value="UDP-galactose 4-epimerase, domain 1"/>
    <property type="match status" value="1"/>
</dbReference>
<dbReference type="Proteomes" id="UP000566819">
    <property type="component" value="Unassembled WGS sequence"/>
</dbReference>
<dbReference type="SUPFAM" id="SSF51735">
    <property type="entry name" value="NAD(P)-binding Rossmann-fold domains"/>
    <property type="match status" value="1"/>
</dbReference>
<dbReference type="InterPro" id="IPR051164">
    <property type="entry name" value="NmrA-like_oxidored"/>
</dbReference>
<feature type="compositionally biased region" description="Polar residues" evidence="3">
    <location>
        <begin position="120"/>
        <end position="130"/>
    </location>
</feature>
<organism evidence="5 6">
    <name type="scientific">Cudoniella acicularis</name>
    <dbReference type="NCBI Taxonomy" id="354080"/>
    <lineage>
        <taxon>Eukaryota</taxon>
        <taxon>Fungi</taxon>
        <taxon>Dikarya</taxon>
        <taxon>Ascomycota</taxon>
        <taxon>Pezizomycotina</taxon>
        <taxon>Leotiomycetes</taxon>
        <taxon>Helotiales</taxon>
        <taxon>Tricladiaceae</taxon>
        <taxon>Cudoniella</taxon>
    </lineage>
</organism>
<evidence type="ECO:0000313" key="6">
    <source>
        <dbReference type="Proteomes" id="UP000566819"/>
    </source>
</evidence>
<dbReference type="InterPro" id="IPR008030">
    <property type="entry name" value="NmrA-like"/>
</dbReference>
<feature type="domain" description="NmrA-like" evidence="4">
    <location>
        <begin position="192"/>
        <end position="525"/>
    </location>
</feature>
<dbReference type="EMBL" id="JAAMPI010000942">
    <property type="protein sequence ID" value="KAF4627597.1"/>
    <property type="molecule type" value="Genomic_DNA"/>
</dbReference>
<evidence type="ECO:0000256" key="2">
    <source>
        <dbReference type="ARBA" id="ARBA00022857"/>
    </source>
</evidence>
<comment type="similarity">
    <text evidence="1">Belongs to the NmrA-type oxidoreductase family.</text>
</comment>
<keyword evidence="2" id="KW-0521">NADP</keyword>
<sequence>MALLSDCGSCFTQARGSKQRLLIVPSLTAFSVYRAVAAGIVPLHSGHYPRHPDWPAASSNKLNPLEDQDRSPHSKLQPSGPDRPRNFDGSVSYLDLGSAVLATGEAVGSGSDEFTKISMRTETSMPSATPRSALAIRPRPTPSDNEPPPRKPKHRPCTSYPENDSYLFGFQPVQRPSQTEGRPAKRPMPSPNKTIAVVNSSGRQAASFIRVAAAVGYRVRAQLRNLDGIVATEISSLPNVTVIVGDLYIKSSATSTSPPLGQKNGHSNMGVNHELIEELFQGAQLAFINTTFWGDEVAIGEALADAAVAANIEHYIYSTMPNHSLHTPSTAVKPWPSLPLWSSKETISAYIRSLPTLASKTTHLYTGIYNNNFTSLPYPLFCMELQSDGSFKWQAPFHPHVKLPWLDAEHDVGPAVLQIFKDGVEKWGRQSIPLAYEMLSPIEACEAFSRGVGRRVRYRRGKIEVKVKIPNGYRDQLVALEEMYDLGREDGSQQPYYFGTKELEERCPEQALALWEGPRGLEEYAREVFPLEEAANGLSWMNDGTEGEDTDGIEGEIVGGTEGEEDGSDDEEGLVMGGGLQSGSVGTGESTPARREESWLA</sequence>
<feature type="region of interest" description="Disordered" evidence="3">
    <location>
        <begin position="120"/>
        <end position="193"/>
    </location>
</feature>
<feature type="compositionally biased region" description="Acidic residues" evidence="3">
    <location>
        <begin position="545"/>
        <end position="554"/>
    </location>
</feature>
<proteinExistence type="inferred from homology"/>